<evidence type="ECO:0000259" key="2">
    <source>
        <dbReference type="Pfam" id="PF04233"/>
    </source>
</evidence>
<accession>A0AAU7Y821</accession>
<feature type="region of interest" description="Disordered" evidence="1">
    <location>
        <begin position="189"/>
        <end position="208"/>
    </location>
</feature>
<evidence type="ECO:0000256" key="1">
    <source>
        <dbReference type="SAM" id="MobiDB-lite"/>
    </source>
</evidence>
<protein>
    <submittedName>
        <fullName evidence="3">Phage minor head protein</fullName>
    </submittedName>
</protein>
<dbReference type="AlphaFoldDB" id="A0AAU7Y821"/>
<evidence type="ECO:0000313" key="3">
    <source>
        <dbReference type="EMBL" id="XBY65178.1"/>
    </source>
</evidence>
<sequence>MVELRPLPPAEAIEYFRQKGYAIGFDHQDVWQAQHQAAFTVAKVMQLDILQDIRAEVDRALAEGTTFQDFRKRLTPALQDKGWWGRKVQRDPLTGEDKDVQLGSPRRLKTIYDTNLRTAHSEGQWQRIQDNKAAFPFLEYDGNNSEHPRLNHAAWDGLTLPVDHPFWQAHFPVKAYGCKCRGRARTASQVQRSGRPIGPAPEVPTVPHVNKRTGEVQQIPAGVDPSFHYPPGGRRASLAQHLVEKLEGAPVDLARASVADLVNGPAFSSWYAKPTGKFPVALLPRAATERLGAPSQVLSLTEETLAAQLKGQPRIVQEDYQLLQEVLDGGAFIEQRGGVLLYVLEQPGGQVLVAEVEKEGAAVNLTRLRRLTRSQAAKIKAVQNALERAKQG</sequence>
<dbReference type="RefSeq" id="WP_350447782.1">
    <property type="nucleotide sequence ID" value="NZ_CP158373.1"/>
</dbReference>
<name>A0AAU7Y821_9PSED</name>
<gene>
    <name evidence="3" type="ORF">ABS648_05260</name>
</gene>
<organism evidence="3">
    <name type="scientific">Pseudomonas solani</name>
    <dbReference type="NCBI Taxonomy" id="2731552"/>
    <lineage>
        <taxon>Bacteria</taxon>
        <taxon>Pseudomonadati</taxon>
        <taxon>Pseudomonadota</taxon>
        <taxon>Gammaproteobacteria</taxon>
        <taxon>Pseudomonadales</taxon>
        <taxon>Pseudomonadaceae</taxon>
        <taxon>Pseudomonas</taxon>
    </lineage>
</organism>
<proteinExistence type="predicted"/>
<dbReference type="InterPro" id="IPR006528">
    <property type="entry name" value="Phage_head_morphogenesis_dom"/>
</dbReference>
<dbReference type="Pfam" id="PF04233">
    <property type="entry name" value="Phage_Mu_F"/>
    <property type="match status" value="1"/>
</dbReference>
<dbReference type="EMBL" id="CP158373">
    <property type="protein sequence ID" value="XBY65178.1"/>
    <property type="molecule type" value="Genomic_DNA"/>
</dbReference>
<feature type="domain" description="Phage head morphogenesis" evidence="2">
    <location>
        <begin position="51"/>
        <end position="181"/>
    </location>
</feature>
<reference evidence="3" key="1">
    <citation type="submission" date="2023-08" db="EMBL/GenBank/DDBJ databases">
        <title>Increased levels of nutrients transform a symbiont into a lethal pathobiont.</title>
        <authorList>
            <person name="Lachnit T."/>
            <person name="Ulrich L."/>
            <person name="Willmer F.M."/>
            <person name="Hasenbein T."/>
            <person name="Steiner L.X."/>
            <person name="Wolters M."/>
            <person name="Herbst E.M."/>
            <person name="Deines P."/>
        </authorList>
    </citation>
    <scope>NUCLEOTIDE SEQUENCE</scope>
    <source>
        <strain evidence="3">T3</strain>
    </source>
</reference>